<reference evidence="2" key="2">
    <citation type="submission" date="2021-03" db="UniProtKB">
        <authorList>
            <consortium name="EnsemblPlants"/>
        </authorList>
    </citation>
    <scope>IDENTIFICATION</scope>
</reference>
<name>A0A803Q7Z5_CANSA</name>
<dbReference type="Gramene" id="evm.model.08.1215">
    <property type="protein sequence ID" value="cds.evm.model.08.1215"/>
    <property type="gene ID" value="evm.TU.08.1215"/>
</dbReference>
<dbReference type="EMBL" id="UZAU01000706">
    <property type="status" value="NOT_ANNOTATED_CDS"/>
    <property type="molecule type" value="Genomic_DNA"/>
</dbReference>
<dbReference type="AlphaFoldDB" id="A0A803Q7Z5"/>
<evidence type="ECO:0000313" key="2">
    <source>
        <dbReference type="EnsemblPlants" id="cds.evm.model.08.1215"/>
    </source>
</evidence>
<evidence type="ECO:0000256" key="1">
    <source>
        <dbReference type="SAM" id="MobiDB-lite"/>
    </source>
</evidence>
<dbReference type="EnsemblPlants" id="evm.model.08.1215">
    <property type="protein sequence ID" value="cds.evm.model.08.1215"/>
    <property type="gene ID" value="evm.TU.08.1215"/>
</dbReference>
<keyword evidence="3" id="KW-1185">Reference proteome</keyword>
<sequence length="74" mass="8162">MVEFLNQEDGFIKLEEAVQCVDTVAHKKMPTKYLLDRAPGQNQQYPSSSTSSGKRSNNVGRQGSKKKGKFTGNA</sequence>
<feature type="compositionally biased region" description="Basic residues" evidence="1">
    <location>
        <begin position="63"/>
        <end position="74"/>
    </location>
</feature>
<organism evidence="2 3">
    <name type="scientific">Cannabis sativa</name>
    <name type="common">Hemp</name>
    <name type="synonym">Marijuana</name>
    <dbReference type="NCBI Taxonomy" id="3483"/>
    <lineage>
        <taxon>Eukaryota</taxon>
        <taxon>Viridiplantae</taxon>
        <taxon>Streptophyta</taxon>
        <taxon>Embryophyta</taxon>
        <taxon>Tracheophyta</taxon>
        <taxon>Spermatophyta</taxon>
        <taxon>Magnoliopsida</taxon>
        <taxon>eudicotyledons</taxon>
        <taxon>Gunneridae</taxon>
        <taxon>Pentapetalae</taxon>
        <taxon>rosids</taxon>
        <taxon>fabids</taxon>
        <taxon>Rosales</taxon>
        <taxon>Cannabaceae</taxon>
        <taxon>Cannabis</taxon>
    </lineage>
</organism>
<evidence type="ECO:0000313" key="3">
    <source>
        <dbReference type="Proteomes" id="UP000596661"/>
    </source>
</evidence>
<proteinExistence type="predicted"/>
<accession>A0A803Q7Z5</accession>
<feature type="region of interest" description="Disordered" evidence="1">
    <location>
        <begin position="33"/>
        <end position="74"/>
    </location>
</feature>
<protein>
    <submittedName>
        <fullName evidence="2">Uncharacterized protein</fullName>
    </submittedName>
</protein>
<dbReference type="Proteomes" id="UP000596661">
    <property type="component" value="Chromosome 8"/>
</dbReference>
<reference evidence="2" key="1">
    <citation type="submission" date="2018-11" db="EMBL/GenBank/DDBJ databases">
        <authorList>
            <person name="Grassa J C."/>
        </authorList>
    </citation>
    <scope>NUCLEOTIDE SEQUENCE [LARGE SCALE GENOMIC DNA]</scope>
</reference>